<gene>
    <name evidence="2" type="ORF">AsAng_0006340</name>
</gene>
<accession>A0A915YBB3</accession>
<dbReference type="GO" id="GO:0006629">
    <property type="term" value="P:lipid metabolic process"/>
    <property type="evidence" value="ECO:0007669"/>
    <property type="project" value="InterPro"/>
</dbReference>
<dbReference type="SUPFAM" id="SSF51695">
    <property type="entry name" value="PLC-like phosphodiesterases"/>
    <property type="match status" value="1"/>
</dbReference>
<protein>
    <submittedName>
        <fullName evidence="2">Glycerophosphodiester phosphodiesterase</fullName>
    </submittedName>
</protein>
<dbReference type="InterPro" id="IPR030395">
    <property type="entry name" value="GP_PDE_dom"/>
</dbReference>
<dbReference type="PANTHER" id="PTHR46211">
    <property type="entry name" value="GLYCEROPHOSPHORYL DIESTER PHOSPHODIESTERASE"/>
    <property type="match status" value="1"/>
</dbReference>
<dbReference type="GO" id="GO:0008081">
    <property type="term" value="F:phosphoric diester hydrolase activity"/>
    <property type="evidence" value="ECO:0007669"/>
    <property type="project" value="InterPro"/>
</dbReference>
<evidence type="ECO:0000313" key="2">
    <source>
        <dbReference type="EMBL" id="BDS09929.1"/>
    </source>
</evidence>
<dbReference type="AlphaFoldDB" id="A0A915YBB3"/>
<dbReference type="PANTHER" id="PTHR46211:SF14">
    <property type="entry name" value="GLYCEROPHOSPHODIESTER PHOSPHODIESTERASE"/>
    <property type="match status" value="1"/>
</dbReference>
<dbReference type="RefSeq" id="WP_264791277.1">
    <property type="nucleotide sequence ID" value="NZ_AP026867.1"/>
</dbReference>
<evidence type="ECO:0000259" key="1">
    <source>
        <dbReference type="PROSITE" id="PS51704"/>
    </source>
</evidence>
<dbReference type="KEGG" id="aup:AsAng_0006340"/>
<organism evidence="2 3">
    <name type="scientific">Aureispira anguillae</name>
    <dbReference type="NCBI Taxonomy" id="2864201"/>
    <lineage>
        <taxon>Bacteria</taxon>
        <taxon>Pseudomonadati</taxon>
        <taxon>Bacteroidota</taxon>
        <taxon>Saprospiria</taxon>
        <taxon>Saprospirales</taxon>
        <taxon>Saprospiraceae</taxon>
        <taxon>Aureispira</taxon>
    </lineage>
</organism>
<dbReference type="PROSITE" id="PS51704">
    <property type="entry name" value="GP_PDE"/>
    <property type="match status" value="1"/>
</dbReference>
<proteinExistence type="predicted"/>
<dbReference type="Pfam" id="PF03009">
    <property type="entry name" value="GDPD"/>
    <property type="match status" value="1"/>
</dbReference>
<keyword evidence="3" id="KW-1185">Reference proteome</keyword>
<dbReference type="Proteomes" id="UP001060919">
    <property type="component" value="Chromosome"/>
</dbReference>
<name>A0A915YBB3_9BACT</name>
<dbReference type="EMBL" id="AP026867">
    <property type="protein sequence ID" value="BDS09929.1"/>
    <property type="molecule type" value="Genomic_DNA"/>
</dbReference>
<dbReference type="Gene3D" id="3.20.20.190">
    <property type="entry name" value="Phosphatidylinositol (PI) phosphodiesterase"/>
    <property type="match status" value="1"/>
</dbReference>
<feature type="domain" description="GP-PDE" evidence="1">
    <location>
        <begin position="2"/>
        <end position="271"/>
    </location>
</feature>
<sequence>MFTIHGHRGCRGYLPENTIPAFYKAIDMGCHYLEMDVVVTQDKEILVSHEPWLNHEICQSPDGKPLSPETEKHYNLYQMTYEQIKKIDCGSLGHPRFPQQRPMRTYKPSLRDTIDAMETYTQQNGLLPIAYNIEVKRLPEDDGIFHPNAEEFSTLIIDILREKKVLNRAIFQSFDIECMQVAHQLAPELTLSFLVDNAKSAAENIQELGFMPPIYGPYFQQIDAAMMQYANANNLKVIPWTVNQKADIHRLIEMGVAGLISDYPDRVVQALQALRKK</sequence>
<evidence type="ECO:0000313" key="3">
    <source>
        <dbReference type="Proteomes" id="UP001060919"/>
    </source>
</evidence>
<reference evidence="2" key="1">
    <citation type="submission" date="2022-09" db="EMBL/GenBank/DDBJ databases">
        <title>Aureispira anguillicida sp. nov., isolated from Leptocephalus of Japanese eel Anguilla japonica.</title>
        <authorList>
            <person name="Yuasa K."/>
            <person name="Mekata T."/>
            <person name="Ikunari K."/>
        </authorList>
    </citation>
    <scope>NUCLEOTIDE SEQUENCE</scope>
    <source>
        <strain evidence="2">EL160426</strain>
    </source>
</reference>
<dbReference type="InterPro" id="IPR017946">
    <property type="entry name" value="PLC-like_Pdiesterase_TIM-brl"/>
</dbReference>